<organism evidence="1 2">
    <name type="scientific">Didymella pomorum</name>
    <dbReference type="NCBI Taxonomy" id="749634"/>
    <lineage>
        <taxon>Eukaryota</taxon>
        <taxon>Fungi</taxon>
        <taxon>Dikarya</taxon>
        <taxon>Ascomycota</taxon>
        <taxon>Pezizomycotina</taxon>
        <taxon>Dothideomycetes</taxon>
        <taxon>Pleosporomycetidae</taxon>
        <taxon>Pleosporales</taxon>
        <taxon>Pleosporineae</taxon>
        <taxon>Didymellaceae</taxon>
        <taxon>Didymella</taxon>
    </lineage>
</organism>
<protein>
    <submittedName>
        <fullName evidence="1">Uncharacterized protein</fullName>
    </submittedName>
</protein>
<sequence>MKLHTLKAVSAAFALNRLVSTLPSHVVARQSIDFDLVDSTPDPTIKPDNTTNLNPAAAIASVIAEVKANPLPQDKRSLQARDIVVSTYAGYTANQAIGNAAINAPLDCNKKTWDTSSATNTGQWRGSDHYTIQNSYIASNASNPGVCPTADAQAAPAPPTEPPYDLTSVQTFDEPPGYDTWSSVANLITLSRSTSTMIFIRFRFPTVPGTLYEITFDYFISQPQTKTSYRIGVGNSDGTLDVHWDSGATQLQADESYTAFPSASAKDIAAASCIKSKFQPQSPPAYGQWNTGKVALRAHSTQAAFLMTSEGVGGMQWKNFYIRAKDASWCPDDA</sequence>
<dbReference type="Proteomes" id="UP001140510">
    <property type="component" value="Unassembled WGS sequence"/>
</dbReference>
<reference evidence="1" key="1">
    <citation type="submission" date="2022-10" db="EMBL/GenBank/DDBJ databases">
        <title>Tapping the CABI collections for fungal endophytes: first genome assemblies for Collariella, Neodidymelliopsis, Ascochyta clinopodiicola, Didymella pomorum, Didymosphaeria variabile, Neocosmospora piperis and Neocucurbitaria cava.</title>
        <authorList>
            <person name="Hill R."/>
        </authorList>
    </citation>
    <scope>NUCLEOTIDE SEQUENCE</scope>
    <source>
        <strain evidence="1">IMI 355091</strain>
    </source>
</reference>
<keyword evidence="2" id="KW-1185">Reference proteome</keyword>
<dbReference type="AlphaFoldDB" id="A0A9W8ZQ13"/>
<dbReference type="OrthoDB" id="271448at2759"/>
<evidence type="ECO:0000313" key="1">
    <source>
        <dbReference type="EMBL" id="KAJ4413356.1"/>
    </source>
</evidence>
<gene>
    <name evidence="1" type="ORF">N0V91_000331</name>
</gene>
<name>A0A9W8ZQ13_9PLEO</name>
<proteinExistence type="predicted"/>
<accession>A0A9W8ZQ13</accession>
<dbReference type="EMBL" id="JAPEVA010000001">
    <property type="protein sequence ID" value="KAJ4413356.1"/>
    <property type="molecule type" value="Genomic_DNA"/>
</dbReference>
<evidence type="ECO:0000313" key="2">
    <source>
        <dbReference type="Proteomes" id="UP001140510"/>
    </source>
</evidence>
<comment type="caution">
    <text evidence="1">The sequence shown here is derived from an EMBL/GenBank/DDBJ whole genome shotgun (WGS) entry which is preliminary data.</text>
</comment>